<evidence type="ECO:0000313" key="3">
    <source>
        <dbReference type="Proteomes" id="UP000430692"/>
    </source>
</evidence>
<keyword evidence="1" id="KW-0732">Signal</keyword>
<accession>A0A6I4W0F5</accession>
<comment type="caution">
    <text evidence="2">The sequence shown here is derived from an EMBL/GenBank/DDBJ whole genome shotgun (WGS) entry which is preliminary data.</text>
</comment>
<feature type="chain" id="PRO_5038687920" description="Lipoprotein" evidence="1">
    <location>
        <begin position="25"/>
        <end position="288"/>
    </location>
</feature>
<reference evidence="2 3" key="1">
    <citation type="submission" date="2019-12" db="EMBL/GenBank/DDBJ databases">
        <title>Whole-genome analyses of novel actinobacteria.</title>
        <authorList>
            <person name="Sahin N."/>
            <person name="Saygin H."/>
        </authorList>
    </citation>
    <scope>NUCLEOTIDE SEQUENCE [LARGE SCALE GENOMIC DNA]</scope>
    <source>
        <strain evidence="2 3">KC615</strain>
    </source>
</reference>
<gene>
    <name evidence="2" type="ORF">GSM42_18730</name>
</gene>
<evidence type="ECO:0000256" key="1">
    <source>
        <dbReference type="SAM" id="SignalP"/>
    </source>
</evidence>
<proteinExistence type="predicted"/>
<dbReference type="EMBL" id="WUUL01000018">
    <property type="protein sequence ID" value="MXQ55720.1"/>
    <property type="molecule type" value="Genomic_DNA"/>
</dbReference>
<dbReference type="RefSeq" id="WP_160803073.1">
    <property type="nucleotide sequence ID" value="NZ_WUUL01000018.1"/>
</dbReference>
<dbReference type="AlphaFoldDB" id="A0A6I4W0F5"/>
<dbReference type="Proteomes" id="UP000430692">
    <property type="component" value="Unassembled WGS sequence"/>
</dbReference>
<feature type="signal peptide" evidence="1">
    <location>
        <begin position="1"/>
        <end position="24"/>
    </location>
</feature>
<protein>
    <recommendedName>
        <fullName evidence="4">Lipoprotein</fullName>
    </recommendedName>
</protein>
<evidence type="ECO:0000313" key="2">
    <source>
        <dbReference type="EMBL" id="MXQ55720.1"/>
    </source>
</evidence>
<dbReference type="Pfam" id="PF20316">
    <property type="entry name" value="DUF6612"/>
    <property type="match status" value="1"/>
</dbReference>
<dbReference type="PROSITE" id="PS51257">
    <property type="entry name" value="PROKAR_LIPOPROTEIN"/>
    <property type="match status" value="1"/>
</dbReference>
<evidence type="ECO:0008006" key="4">
    <source>
        <dbReference type="Google" id="ProtNLM"/>
    </source>
</evidence>
<dbReference type="InterPro" id="IPR046720">
    <property type="entry name" value="DUF6612"/>
</dbReference>
<organism evidence="2 3">
    <name type="scientific">Shimazuella alba</name>
    <dbReference type="NCBI Taxonomy" id="2690964"/>
    <lineage>
        <taxon>Bacteria</taxon>
        <taxon>Bacillati</taxon>
        <taxon>Bacillota</taxon>
        <taxon>Bacilli</taxon>
        <taxon>Bacillales</taxon>
        <taxon>Thermoactinomycetaceae</taxon>
        <taxon>Shimazuella</taxon>
    </lineage>
</organism>
<name>A0A6I4W0F5_9BACL</name>
<sequence length="288" mass="32845">MKKWIIPCIAILFLLSACSSQTNSSVIPKKNPPKPITSVSEAIEKSTAAMEKMKSFQVEYTKKYTSDEENTKTDYRNHIVKNDTISFTFIDRNQYHLYERIHETRATDTEKQPDTQTEIYVKDGTLYKHYFNWGSDGTDRWTKAKPTSSTLSETLYESPIFLDPSYLLANLKPNQKQVKLTQSQNAYVLELTLTNKEEKTEIMGFGKGGKGFANVNAIKKIPLSTVKITIDKETLLTQKVEQHELSTTTAESGDVIKTDEYQTHIFKWNTKSITVPEEALTTHHTAVK</sequence>
<keyword evidence="3" id="KW-1185">Reference proteome</keyword>